<evidence type="ECO:0000313" key="1">
    <source>
        <dbReference type="EMBL" id="CDH22949.1"/>
    </source>
</evidence>
<dbReference type="Proteomes" id="UP000028493">
    <property type="component" value="Unassembled WGS sequence"/>
</dbReference>
<comment type="caution">
    <text evidence="1">The sequence shown here is derived from an EMBL/GenBank/DDBJ whole genome shotgun (WGS) entry which is preliminary data.</text>
</comment>
<dbReference type="HOGENOM" id="CLU_3207106_0_0_6"/>
<reference evidence="1" key="1">
    <citation type="submission" date="2013-07" db="EMBL/GenBank/DDBJ databases">
        <title>Sub-species coevolution in mutualistic symbiosis.</title>
        <authorList>
            <person name="Murfin K."/>
            <person name="Klassen J."/>
            <person name="Lee M."/>
            <person name="Forst S."/>
            <person name="Stock P."/>
            <person name="Goodrich-Blair H."/>
        </authorList>
    </citation>
    <scope>NUCLEOTIDE SEQUENCE [LARGE SCALE GENOMIC DNA]</scope>
    <source>
        <strain evidence="1">Kraussei Becker Underwood</strain>
    </source>
</reference>
<sequence length="45" mass="5447">MQKARLMGFEALIYSRFHLRRRRGQLHCHLMFSVRINDAIRSDSE</sequence>
<name>A0A077PSP9_XENBV</name>
<protein>
    <submittedName>
        <fullName evidence="1">Uncharacterized protein</fullName>
    </submittedName>
</protein>
<proteinExistence type="predicted"/>
<dbReference type="AlphaFoldDB" id="A0A077PSP9"/>
<dbReference type="EMBL" id="CBSZ010000049">
    <property type="protein sequence ID" value="CDH22949.1"/>
    <property type="molecule type" value="Genomic_DNA"/>
</dbReference>
<organism evidence="1">
    <name type="scientific">Xenorhabdus bovienii str. kraussei Becker Underwood</name>
    <dbReference type="NCBI Taxonomy" id="1398204"/>
    <lineage>
        <taxon>Bacteria</taxon>
        <taxon>Pseudomonadati</taxon>
        <taxon>Pseudomonadota</taxon>
        <taxon>Gammaproteobacteria</taxon>
        <taxon>Enterobacterales</taxon>
        <taxon>Morganellaceae</taxon>
        <taxon>Xenorhabdus</taxon>
    </lineage>
</organism>
<accession>A0A077PSP9</accession>
<gene>
    <name evidence="1" type="ORF">XBKB1_1420023</name>
</gene>